<evidence type="ECO:0000256" key="3">
    <source>
        <dbReference type="ARBA" id="ARBA00022692"/>
    </source>
</evidence>
<keyword evidence="8" id="KW-1185">Reference proteome</keyword>
<comment type="similarity">
    <text evidence="2">Belongs to the autoinducer-2 exporter (AI-2E) (TC 2.A.86) family.</text>
</comment>
<dbReference type="EMBL" id="JBBMQS010000005">
    <property type="protein sequence ID" value="MEM5497838.1"/>
    <property type="molecule type" value="Genomic_DNA"/>
</dbReference>
<protein>
    <submittedName>
        <fullName evidence="7">AI-2E family transporter</fullName>
    </submittedName>
</protein>
<feature type="transmembrane region" description="Helical" evidence="6">
    <location>
        <begin position="286"/>
        <end position="305"/>
    </location>
</feature>
<evidence type="ECO:0000256" key="6">
    <source>
        <dbReference type="SAM" id="Phobius"/>
    </source>
</evidence>
<evidence type="ECO:0000256" key="1">
    <source>
        <dbReference type="ARBA" id="ARBA00004141"/>
    </source>
</evidence>
<dbReference type="Proteomes" id="UP001461163">
    <property type="component" value="Unassembled WGS sequence"/>
</dbReference>
<organism evidence="7 8">
    <name type="scientific">Paraglaciecola mesophila</name>
    <dbReference type="NCBI Taxonomy" id="197222"/>
    <lineage>
        <taxon>Bacteria</taxon>
        <taxon>Pseudomonadati</taxon>
        <taxon>Pseudomonadota</taxon>
        <taxon>Gammaproteobacteria</taxon>
        <taxon>Alteromonadales</taxon>
        <taxon>Alteromonadaceae</taxon>
        <taxon>Paraglaciecola</taxon>
    </lineage>
</organism>
<feature type="transmembrane region" description="Helical" evidence="6">
    <location>
        <begin position="326"/>
        <end position="350"/>
    </location>
</feature>
<feature type="transmembrane region" description="Helical" evidence="6">
    <location>
        <begin position="226"/>
        <end position="248"/>
    </location>
</feature>
<comment type="subcellular location">
    <subcellularLocation>
        <location evidence="1">Membrane</location>
        <topology evidence="1">Multi-pass membrane protein</topology>
    </subcellularLocation>
</comment>
<keyword evidence="5 6" id="KW-0472">Membrane</keyword>
<feature type="transmembrane region" description="Helical" evidence="6">
    <location>
        <begin position="163"/>
        <end position="191"/>
    </location>
</feature>
<gene>
    <name evidence="7" type="ORF">WNY77_10575</name>
</gene>
<feature type="transmembrane region" description="Helical" evidence="6">
    <location>
        <begin position="255"/>
        <end position="280"/>
    </location>
</feature>
<sequence>MATLSGQPGAKRTEPAVWLLFLGVLYTLYFTQSLLMPLVVTSLIALLLSPLVAALQGLHVPRTVSAFLLVSTLIAPFTFLGAELAEPAQKWAKLVPELTQHVTEQLDSISDAMEGENESNVPAKADDDEFSFFGLFKNKAEQGPVEKDENVMSQRLKQGGLEIMLSVLSSTPLILAQLMTGIILTLFLLIFGPQLFEAFIQHFPKITDKDQARCLVATIQKELSRYIVTVSIINAGLGLSTAFVLYLIGIEDALLWGVLAGLLNFIPYVGSLIGATILTLAGLVQFGVQVTALIPPAVYFGLNLVESQFVTPTVLGRNMQLNPLIVVLWLLVWGWLWGAVGVLLAVPLLVCIKLTLAQLSIWTHWLKIIEAKSQ</sequence>
<feature type="transmembrane region" description="Helical" evidence="6">
    <location>
        <begin position="15"/>
        <end position="31"/>
    </location>
</feature>
<reference evidence="7 8" key="1">
    <citation type="submission" date="2024-03" db="EMBL/GenBank/DDBJ databases">
        <title>Community enrichment and isolation of bacterial strains for fucoidan degradation.</title>
        <authorList>
            <person name="Sichert A."/>
        </authorList>
    </citation>
    <scope>NUCLEOTIDE SEQUENCE [LARGE SCALE GENOMIC DNA]</scope>
    <source>
        <strain evidence="7 8">AS12</strain>
    </source>
</reference>
<evidence type="ECO:0000256" key="5">
    <source>
        <dbReference type="ARBA" id="ARBA00023136"/>
    </source>
</evidence>
<keyword evidence="3 6" id="KW-0812">Transmembrane</keyword>
<evidence type="ECO:0000313" key="8">
    <source>
        <dbReference type="Proteomes" id="UP001461163"/>
    </source>
</evidence>
<evidence type="ECO:0000256" key="4">
    <source>
        <dbReference type="ARBA" id="ARBA00022989"/>
    </source>
</evidence>
<evidence type="ECO:0000256" key="2">
    <source>
        <dbReference type="ARBA" id="ARBA00009773"/>
    </source>
</evidence>
<dbReference type="PANTHER" id="PTHR21716:SF16">
    <property type="entry name" value="BLL1467 PROTEIN"/>
    <property type="match status" value="1"/>
</dbReference>
<dbReference type="InterPro" id="IPR002549">
    <property type="entry name" value="AI-2E-like"/>
</dbReference>
<accession>A0ABU9SWH7</accession>
<dbReference type="PANTHER" id="PTHR21716">
    <property type="entry name" value="TRANSMEMBRANE PROTEIN"/>
    <property type="match status" value="1"/>
</dbReference>
<comment type="caution">
    <text evidence="7">The sequence shown here is derived from an EMBL/GenBank/DDBJ whole genome shotgun (WGS) entry which is preliminary data.</text>
</comment>
<dbReference type="RefSeq" id="WP_006994950.1">
    <property type="nucleotide sequence ID" value="NZ_JBBMQS010000005.1"/>
</dbReference>
<dbReference type="Pfam" id="PF01594">
    <property type="entry name" value="AI-2E_transport"/>
    <property type="match status" value="1"/>
</dbReference>
<keyword evidence="4 6" id="KW-1133">Transmembrane helix</keyword>
<feature type="transmembrane region" description="Helical" evidence="6">
    <location>
        <begin position="64"/>
        <end position="85"/>
    </location>
</feature>
<name>A0ABU9SWH7_9ALTE</name>
<evidence type="ECO:0000313" key="7">
    <source>
        <dbReference type="EMBL" id="MEM5497838.1"/>
    </source>
</evidence>
<proteinExistence type="inferred from homology"/>